<reference evidence="1 2" key="2">
    <citation type="submission" date="2008-04" db="EMBL/GenBank/DDBJ databases">
        <authorList>
            <person name="Fulton L."/>
            <person name="Clifton S."/>
            <person name="Fulton B."/>
            <person name="Xu J."/>
            <person name="Minx P."/>
            <person name="Pepin K.H."/>
            <person name="Johnson M."/>
            <person name="Thiruvilangam P."/>
            <person name="Bhonagiri V."/>
            <person name="Nash W.E."/>
            <person name="Mardis E.R."/>
            <person name="Wilson R.K."/>
        </authorList>
    </citation>
    <scope>NUCLEOTIDE SEQUENCE [LARGE SCALE GENOMIC DNA]</scope>
    <source>
        <strain evidence="1 2">DSM 17136</strain>
    </source>
</reference>
<dbReference type="PANTHER" id="PTHR35810:SF1">
    <property type="entry name" value="CYTOPLASMIC PROTEIN"/>
    <property type="match status" value="1"/>
</dbReference>
<dbReference type="PANTHER" id="PTHR35810">
    <property type="entry name" value="CYTOPLASMIC PROTEIN-RELATED"/>
    <property type="match status" value="1"/>
</dbReference>
<evidence type="ECO:0008006" key="3">
    <source>
        <dbReference type="Google" id="ProtNLM"/>
    </source>
</evidence>
<comment type="caution">
    <text evidence="1">The sequence shown here is derived from an EMBL/GenBank/DDBJ whole genome shotgun (WGS) entry which is preliminary data.</text>
</comment>
<evidence type="ECO:0000313" key="2">
    <source>
        <dbReference type="Proteomes" id="UP000003146"/>
    </source>
</evidence>
<dbReference type="STRING" id="470145.BACCOP_03147"/>
<organism evidence="1 2">
    <name type="scientific">Phocaeicola coprocola DSM 17136</name>
    <dbReference type="NCBI Taxonomy" id="470145"/>
    <lineage>
        <taxon>Bacteria</taxon>
        <taxon>Pseudomonadati</taxon>
        <taxon>Bacteroidota</taxon>
        <taxon>Bacteroidia</taxon>
        <taxon>Bacteroidales</taxon>
        <taxon>Bacteroidaceae</taxon>
        <taxon>Phocaeicola</taxon>
    </lineage>
</organism>
<sequence>MFQTFLINGKNKRYAMIKIGNFEIEYDRNAPERVAVKIETDKNGEVWLSKCDIARAYDVFVQSVNAGLKSLAKTGDFDEYTDVRVEHFIYNGKNCSTDLYGLKTIVALGFRMKGLKCEAFRKWAARRLAESFEAKKNTVILCMTGEKRKGLN</sequence>
<dbReference type="eggNOG" id="COG3943">
    <property type="taxonomic scope" value="Bacteria"/>
</dbReference>
<proteinExistence type="predicted"/>
<dbReference type="AlphaFoldDB" id="B3JMJ4"/>
<evidence type="ECO:0000313" key="1">
    <source>
        <dbReference type="EMBL" id="EDU99604.1"/>
    </source>
</evidence>
<reference evidence="1 2" key="1">
    <citation type="submission" date="2008-04" db="EMBL/GenBank/DDBJ databases">
        <title>Draft genome sequence of Bacteroides coprocola (DSM 17136).</title>
        <authorList>
            <person name="Sudarsanam P."/>
            <person name="Ley R."/>
            <person name="Guruge J."/>
            <person name="Turnbaugh P.J."/>
            <person name="Mahowald M."/>
            <person name="Liep D."/>
            <person name="Gordon J."/>
        </authorList>
    </citation>
    <scope>NUCLEOTIDE SEQUENCE [LARGE SCALE GENOMIC DNA]</scope>
    <source>
        <strain evidence="1 2">DSM 17136</strain>
    </source>
</reference>
<gene>
    <name evidence="1" type="ORF">BACCOP_03147</name>
</gene>
<name>B3JMJ4_9BACT</name>
<accession>B3JMJ4</accession>
<protein>
    <recommendedName>
        <fullName evidence="3">Bro-N domain-containing protein</fullName>
    </recommendedName>
</protein>
<dbReference type="EMBL" id="ABIY02000115">
    <property type="protein sequence ID" value="EDU99604.1"/>
    <property type="molecule type" value="Genomic_DNA"/>
</dbReference>
<dbReference type="HOGENOM" id="CLU_1863268_0_0_10"/>
<dbReference type="Proteomes" id="UP000003146">
    <property type="component" value="Unassembled WGS sequence"/>
</dbReference>